<evidence type="ECO:0000313" key="2">
    <source>
        <dbReference type="Proteomes" id="UP000467488"/>
    </source>
</evidence>
<dbReference type="Proteomes" id="UP000467488">
    <property type="component" value="Chromosome"/>
</dbReference>
<sequence length="92" mass="9871">MKKIVVAGVVSAVLALVVGAGAGWSVWHHYAGKGKPTTAAQTESVEALDESKSVFVTLPETIVTLHDNNGADHYLSAELVMEWSPVTKRRKK</sequence>
<accession>A0A8S0G3H0</accession>
<proteinExistence type="predicted"/>
<dbReference type="EMBL" id="AP022360">
    <property type="protein sequence ID" value="BBU86360.1"/>
    <property type="molecule type" value="Genomic_DNA"/>
</dbReference>
<reference evidence="1 2" key="1">
    <citation type="submission" date="2020-01" db="EMBL/GenBank/DDBJ databases">
        <title>Dynamics of blaIMP-6 dissemination in carbapenem resistant Enterobacteriacea isolated from regional surveillance in Osaka, Japan.</title>
        <authorList>
            <person name="Abe R."/>
            <person name="Akeda Y."/>
            <person name="Sugawara Y."/>
            <person name="Yamamoto N."/>
            <person name="Tomono K."/>
            <person name="Takeuchi D."/>
            <person name="Kawahara R."/>
            <person name="Hamada S."/>
        </authorList>
    </citation>
    <scope>NUCLEOTIDE SEQUENCE [LARGE SCALE GENOMIC DNA]</scope>
    <source>
        <strain evidence="1 2">E300</strain>
    </source>
</reference>
<gene>
    <name evidence="1" type="ORF">EIMP300_77600</name>
</gene>
<name>A0A8S0G3H0_ECOLX</name>
<evidence type="ECO:0000313" key="1">
    <source>
        <dbReference type="EMBL" id="BBU86360.1"/>
    </source>
</evidence>
<organism evidence="1 2">
    <name type="scientific">Escherichia coli</name>
    <dbReference type="NCBI Taxonomy" id="562"/>
    <lineage>
        <taxon>Bacteria</taxon>
        <taxon>Pseudomonadati</taxon>
        <taxon>Pseudomonadota</taxon>
        <taxon>Gammaproteobacteria</taxon>
        <taxon>Enterobacterales</taxon>
        <taxon>Enterobacteriaceae</taxon>
        <taxon>Escherichia</taxon>
    </lineage>
</organism>
<protein>
    <submittedName>
        <fullName evidence="1">Uncharacterized protein</fullName>
    </submittedName>
</protein>
<dbReference type="AlphaFoldDB" id="A0A8S0G3H0"/>